<dbReference type="GO" id="GO:0016787">
    <property type="term" value="F:hydrolase activity"/>
    <property type="evidence" value="ECO:0007669"/>
    <property type="project" value="InterPro"/>
</dbReference>
<proteinExistence type="predicted"/>
<evidence type="ECO:0000313" key="3">
    <source>
        <dbReference type="Proteomes" id="UP001303115"/>
    </source>
</evidence>
<dbReference type="Pfam" id="PF01738">
    <property type="entry name" value="DLH"/>
    <property type="match status" value="1"/>
</dbReference>
<dbReference type="Proteomes" id="UP001303115">
    <property type="component" value="Unassembled WGS sequence"/>
</dbReference>
<keyword evidence="3" id="KW-1185">Reference proteome</keyword>
<comment type="caution">
    <text evidence="2">The sequence shown here is derived from an EMBL/GenBank/DDBJ whole genome shotgun (WGS) entry which is preliminary data.</text>
</comment>
<dbReference type="SUPFAM" id="SSF53474">
    <property type="entry name" value="alpha/beta-Hydrolases"/>
    <property type="match status" value="1"/>
</dbReference>
<dbReference type="InterPro" id="IPR002925">
    <property type="entry name" value="Dienelactn_hydro"/>
</dbReference>
<dbReference type="Gene3D" id="3.40.50.1820">
    <property type="entry name" value="alpha/beta hydrolase"/>
    <property type="match status" value="1"/>
</dbReference>
<evidence type="ECO:0000259" key="1">
    <source>
        <dbReference type="Pfam" id="PF01738"/>
    </source>
</evidence>
<dbReference type="AlphaFoldDB" id="A0AAN6P6A3"/>
<reference evidence="3" key="1">
    <citation type="journal article" date="2023" name="Mol. Phylogenet. Evol.">
        <title>Genome-scale phylogeny and comparative genomics of the fungal order Sordariales.</title>
        <authorList>
            <person name="Hensen N."/>
            <person name="Bonometti L."/>
            <person name="Westerberg I."/>
            <person name="Brannstrom I.O."/>
            <person name="Guillou S."/>
            <person name="Cros-Aarteil S."/>
            <person name="Calhoun S."/>
            <person name="Haridas S."/>
            <person name="Kuo A."/>
            <person name="Mondo S."/>
            <person name="Pangilinan J."/>
            <person name="Riley R."/>
            <person name="LaButti K."/>
            <person name="Andreopoulos B."/>
            <person name="Lipzen A."/>
            <person name="Chen C."/>
            <person name="Yan M."/>
            <person name="Daum C."/>
            <person name="Ng V."/>
            <person name="Clum A."/>
            <person name="Steindorff A."/>
            <person name="Ohm R.A."/>
            <person name="Martin F."/>
            <person name="Silar P."/>
            <person name="Natvig D.O."/>
            <person name="Lalanne C."/>
            <person name="Gautier V."/>
            <person name="Ament-Velasquez S.L."/>
            <person name="Kruys A."/>
            <person name="Hutchinson M.I."/>
            <person name="Powell A.J."/>
            <person name="Barry K."/>
            <person name="Miller A.N."/>
            <person name="Grigoriev I.V."/>
            <person name="Debuchy R."/>
            <person name="Gladieux P."/>
            <person name="Hiltunen Thoren M."/>
            <person name="Johannesson H."/>
        </authorList>
    </citation>
    <scope>NUCLEOTIDE SEQUENCE [LARGE SCALE GENOMIC DNA]</scope>
    <source>
        <strain evidence="3">CBS 284.82</strain>
    </source>
</reference>
<gene>
    <name evidence="2" type="ORF">C8A01DRAFT_51385</name>
</gene>
<dbReference type="PANTHER" id="PTHR17630:SF44">
    <property type="entry name" value="PROTEIN AIM2"/>
    <property type="match status" value="1"/>
</dbReference>
<evidence type="ECO:0000313" key="2">
    <source>
        <dbReference type="EMBL" id="KAK4031582.1"/>
    </source>
</evidence>
<feature type="domain" description="Dienelactone hydrolase" evidence="1">
    <location>
        <begin position="32"/>
        <end position="251"/>
    </location>
</feature>
<name>A0AAN6P6A3_9PEZI</name>
<organism evidence="2 3">
    <name type="scientific">Parachaetomium inaequale</name>
    <dbReference type="NCBI Taxonomy" id="2588326"/>
    <lineage>
        <taxon>Eukaryota</taxon>
        <taxon>Fungi</taxon>
        <taxon>Dikarya</taxon>
        <taxon>Ascomycota</taxon>
        <taxon>Pezizomycotina</taxon>
        <taxon>Sordariomycetes</taxon>
        <taxon>Sordariomycetidae</taxon>
        <taxon>Sordariales</taxon>
        <taxon>Chaetomiaceae</taxon>
        <taxon>Parachaetomium</taxon>
    </lineage>
</organism>
<dbReference type="PANTHER" id="PTHR17630">
    <property type="entry name" value="DIENELACTONE HYDROLASE"/>
    <property type="match status" value="1"/>
</dbReference>
<protein>
    <submittedName>
        <fullName evidence="2">Alpha/beta-hydrolase</fullName>
    </submittedName>
</protein>
<dbReference type="EMBL" id="MU854755">
    <property type="protein sequence ID" value="KAK4031582.1"/>
    <property type="molecule type" value="Genomic_DNA"/>
</dbReference>
<accession>A0AAN6P6A3</accession>
<sequence length="253" mass="27883">MTSHPPGPCCTVGVKHEGDPTGQIIQVENWKAYVATPSPEKAHNDAAILYLPDILGIWKNSQLVADQFAANGYYTLLIDVFNGDPVDVNANLSLDQIMTWIAEGSDGKNPHTSDYVDPVVEAGIRYLKQEKGFKRLGAVGYCFGAKYVVRHYKTGIDVGYFAHPSGVIEDELASITGPLSIVAAEIDPIFPTEERHKSEGILRNTGQPWQISLFSGVPHGFAVRCDPSRRSERFAKERAFVQAVAWFDEYLVS</sequence>
<dbReference type="InterPro" id="IPR029058">
    <property type="entry name" value="AB_hydrolase_fold"/>
</dbReference>